<dbReference type="Pfam" id="PF09905">
    <property type="entry name" value="VF530"/>
    <property type="match status" value="1"/>
</dbReference>
<evidence type="ECO:0000313" key="1">
    <source>
        <dbReference type="EMBL" id="OBV40811.1"/>
    </source>
</evidence>
<comment type="caution">
    <text evidence="1">The sequence shown here is derived from an EMBL/GenBank/DDBJ whole genome shotgun (WGS) entry which is preliminary data.</text>
</comment>
<gene>
    <name evidence="1" type="ORF">ASR47_102016</name>
</gene>
<protein>
    <submittedName>
        <fullName evidence="1">Putative conserved protein (DUF2132)</fullName>
    </submittedName>
</protein>
<dbReference type="Gene3D" id="1.10.720.30">
    <property type="entry name" value="SAP domain"/>
    <property type="match status" value="1"/>
</dbReference>
<dbReference type="AlphaFoldDB" id="A0A1A7C4F8"/>
<sequence length="69" mass="7959">MSQDLNGVTLEVIVTRLQAHYGWDGLGKRIDINCFISEPSIKSSLKFLRKTPWARSKVEQLYLDTQFTD</sequence>
<dbReference type="RefSeq" id="WP_065306544.1">
    <property type="nucleotide sequence ID" value="NZ_LOCQ01000043.1"/>
</dbReference>
<dbReference type="InterPro" id="IPR018668">
    <property type="entry name" value="DNA-binding_VF530-like"/>
</dbReference>
<dbReference type="InterPro" id="IPR036361">
    <property type="entry name" value="SAP_dom_sf"/>
</dbReference>
<organism evidence="1 2">
    <name type="scientific">Janthinobacterium psychrotolerans</name>
    <dbReference type="NCBI Taxonomy" id="1747903"/>
    <lineage>
        <taxon>Bacteria</taxon>
        <taxon>Pseudomonadati</taxon>
        <taxon>Pseudomonadota</taxon>
        <taxon>Betaproteobacteria</taxon>
        <taxon>Burkholderiales</taxon>
        <taxon>Oxalobacteraceae</taxon>
        <taxon>Janthinobacterium</taxon>
    </lineage>
</organism>
<dbReference type="EMBL" id="LOCQ01000043">
    <property type="protein sequence ID" value="OBV40811.1"/>
    <property type="molecule type" value="Genomic_DNA"/>
</dbReference>
<proteinExistence type="predicted"/>
<accession>A0A1A7C4F8</accession>
<dbReference type="PATRIC" id="fig|1747903.4.peg.4466"/>
<keyword evidence="2" id="KW-1185">Reference proteome</keyword>
<dbReference type="GO" id="GO:0003677">
    <property type="term" value="F:DNA binding"/>
    <property type="evidence" value="ECO:0007669"/>
    <property type="project" value="InterPro"/>
</dbReference>
<name>A0A1A7C4F8_9BURK</name>
<reference evidence="1 2" key="1">
    <citation type="submission" date="2016-04" db="EMBL/GenBank/DDBJ databases">
        <title>Draft genome sequence of Janthinobacterium psychrotolerans sp. nov., isolated from freshwater sediments in Denmark.</title>
        <authorList>
            <person name="Gong X."/>
            <person name="Skrivergaard S."/>
            <person name="Korsgaard B.S."/>
            <person name="Schreiber L."/>
            <person name="Marshall I.P."/>
            <person name="Finster K."/>
            <person name="Schramm A."/>
        </authorList>
    </citation>
    <scope>NUCLEOTIDE SEQUENCE [LARGE SCALE GENOMIC DNA]</scope>
    <source>
        <strain evidence="1 2">S3-2</strain>
    </source>
</reference>
<evidence type="ECO:0000313" key="2">
    <source>
        <dbReference type="Proteomes" id="UP000092713"/>
    </source>
</evidence>
<dbReference type="OrthoDB" id="9806870at2"/>
<dbReference type="STRING" id="1747903.ASR47_102016"/>
<dbReference type="Proteomes" id="UP000092713">
    <property type="component" value="Unassembled WGS sequence"/>
</dbReference>